<reference evidence="7" key="1">
    <citation type="journal article" date="2007" name="Nature">
        <title>The grapevine genome sequence suggests ancestral hexaploidization in major angiosperm phyla.</title>
        <authorList>
            <consortium name="The French-Italian Public Consortium for Grapevine Genome Characterization."/>
            <person name="Jaillon O."/>
            <person name="Aury J.-M."/>
            <person name="Noel B."/>
            <person name="Policriti A."/>
            <person name="Clepet C."/>
            <person name="Casagrande A."/>
            <person name="Choisne N."/>
            <person name="Aubourg S."/>
            <person name="Vitulo N."/>
            <person name="Jubin C."/>
            <person name="Vezzi A."/>
            <person name="Legeai F."/>
            <person name="Hugueney P."/>
            <person name="Dasilva C."/>
            <person name="Horner D."/>
            <person name="Mica E."/>
            <person name="Jublot D."/>
            <person name="Poulain J."/>
            <person name="Bruyere C."/>
            <person name="Billault A."/>
            <person name="Segurens B."/>
            <person name="Gouyvenoux M."/>
            <person name="Ugarte E."/>
            <person name="Cattonaro F."/>
            <person name="Anthouard V."/>
            <person name="Vico V."/>
            <person name="Del Fabbro C."/>
            <person name="Alaux M."/>
            <person name="Di Gaspero G."/>
            <person name="Dumas V."/>
            <person name="Felice N."/>
            <person name="Paillard S."/>
            <person name="Juman I."/>
            <person name="Moroldo M."/>
            <person name="Scalabrin S."/>
            <person name="Canaguier A."/>
            <person name="Le Clainche I."/>
            <person name="Malacrida G."/>
            <person name="Durand E."/>
            <person name="Pesole G."/>
            <person name="Laucou V."/>
            <person name="Chatelet P."/>
            <person name="Merdinoglu D."/>
            <person name="Delledonne M."/>
            <person name="Pezzotti M."/>
            <person name="Lecharny A."/>
            <person name="Scarpelli C."/>
            <person name="Artiguenave F."/>
            <person name="Pe M.E."/>
            <person name="Valle G."/>
            <person name="Morgante M."/>
            <person name="Caboche M."/>
            <person name="Adam-Blondon A.-F."/>
            <person name="Weissenbach J."/>
            <person name="Quetier F."/>
            <person name="Wincker P."/>
        </authorList>
    </citation>
    <scope>NUCLEOTIDE SEQUENCE [LARGE SCALE GENOMIC DNA]</scope>
    <source>
        <strain evidence="7">cv. Pinot noir / PN40024</strain>
    </source>
</reference>
<proteinExistence type="predicted"/>
<dbReference type="GO" id="GO:0008270">
    <property type="term" value="F:zinc ion binding"/>
    <property type="evidence" value="ECO:0007669"/>
    <property type="project" value="UniProtKB-KW"/>
</dbReference>
<evidence type="ECO:0000259" key="5">
    <source>
        <dbReference type="PROSITE" id="PS50089"/>
    </source>
</evidence>
<evidence type="ECO:0000256" key="3">
    <source>
        <dbReference type="ARBA" id="ARBA00022833"/>
    </source>
</evidence>
<dbReference type="InterPro" id="IPR051834">
    <property type="entry name" value="RING_finger_E3_ligase"/>
</dbReference>
<gene>
    <name evidence="6" type="ordered locus">VIT_12s0028g01580</name>
</gene>
<dbReference type="SUPFAM" id="SSF57850">
    <property type="entry name" value="RING/U-box"/>
    <property type="match status" value="1"/>
</dbReference>
<evidence type="ECO:0000256" key="2">
    <source>
        <dbReference type="ARBA" id="ARBA00022771"/>
    </source>
</evidence>
<dbReference type="EMBL" id="FN595235">
    <property type="protein sequence ID" value="CCB47408.1"/>
    <property type="molecule type" value="Genomic_DNA"/>
</dbReference>
<dbReference type="AlphaFoldDB" id="F6H540"/>
<dbReference type="SMART" id="SM00184">
    <property type="entry name" value="RING"/>
    <property type="match status" value="1"/>
</dbReference>
<organism evidence="6 7">
    <name type="scientific">Vitis vinifera</name>
    <name type="common">Grape</name>
    <dbReference type="NCBI Taxonomy" id="29760"/>
    <lineage>
        <taxon>Eukaryota</taxon>
        <taxon>Viridiplantae</taxon>
        <taxon>Streptophyta</taxon>
        <taxon>Embryophyta</taxon>
        <taxon>Tracheophyta</taxon>
        <taxon>Spermatophyta</taxon>
        <taxon>Magnoliopsida</taxon>
        <taxon>eudicotyledons</taxon>
        <taxon>Gunneridae</taxon>
        <taxon>Pentapetalae</taxon>
        <taxon>rosids</taxon>
        <taxon>Vitales</taxon>
        <taxon>Vitaceae</taxon>
        <taxon>Viteae</taxon>
        <taxon>Vitis</taxon>
    </lineage>
</organism>
<keyword evidence="1" id="KW-0479">Metal-binding</keyword>
<dbReference type="GO" id="GO:0061630">
    <property type="term" value="F:ubiquitin protein ligase activity"/>
    <property type="evidence" value="ECO:0000318"/>
    <property type="project" value="GO_Central"/>
</dbReference>
<sequence>MSYGHWSLGNWQTGALPWRNWQTGVTNYARNRQPGATSSARNWQVRAEPMWNWQTRMAPPGNWQTGVAPRANWHTGPAPSWNRQTQVARGVGNWQNGMATMGYWRTGVTDGIGHWQTGLAPGGNWHIGPNYSPWDWQTGLLTTEGNWHTGPNYGAWNWQTGLDYGAFFPWSLAFPAAWDASGAAQDPWRPLEESMPRILTGFPPQPHPTSPKCSLQATLEFPDQWHIQMPAHEEQPRLTRAEQRAALEKLKKEIYKPLLKRNGDNVGEDVHEKEKEKDQDTETCVICLEDFKPEEEVMLTPCNHMFHEDCIVPWVKSHGQCPICRLQFVRLLLNRNQPQ</sequence>
<dbReference type="PANTHER" id="PTHR45931">
    <property type="entry name" value="SI:CH211-59O9.10"/>
    <property type="match status" value="1"/>
</dbReference>
<dbReference type="InParanoid" id="F6H540"/>
<evidence type="ECO:0000313" key="6">
    <source>
        <dbReference type="EMBL" id="CCB47408.1"/>
    </source>
</evidence>
<dbReference type="HOGENOM" id="CLU_819921_0_0_1"/>
<keyword evidence="7" id="KW-1185">Reference proteome</keyword>
<dbReference type="Pfam" id="PF13639">
    <property type="entry name" value="zf-RING_2"/>
    <property type="match status" value="1"/>
</dbReference>
<name>F6H540_VITVI</name>
<dbReference type="PROSITE" id="PS50089">
    <property type="entry name" value="ZF_RING_2"/>
    <property type="match status" value="1"/>
</dbReference>
<dbReference type="Proteomes" id="UP000009183">
    <property type="component" value="Chromosome 12"/>
</dbReference>
<dbReference type="InterPro" id="IPR001841">
    <property type="entry name" value="Znf_RING"/>
</dbReference>
<dbReference type="Gene3D" id="3.30.40.10">
    <property type="entry name" value="Zinc/RING finger domain, C3HC4 (zinc finger)"/>
    <property type="match status" value="1"/>
</dbReference>
<dbReference type="STRING" id="29760.F6H540"/>
<dbReference type="eggNOG" id="KOG0800">
    <property type="taxonomic scope" value="Eukaryota"/>
</dbReference>
<evidence type="ECO:0000256" key="1">
    <source>
        <dbReference type="ARBA" id="ARBA00022723"/>
    </source>
</evidence>
<keyword evidence="3" id="KW-0862">Zinc</keyword>
<protein>
    <recommendedName>
        <fullName evidence="5">RING-type domain-containing protein</fullName>
    </recommendedName>
</protein>
<dbReference type="PANTHER" id="PTHR45931:SF16">
    <property type="entry name" value="RING_U-BOX SUPERFAMILY PROTEIN"/>
    <property type="match status" value="1"/>
</dbReference>
<feature type="domain" description="RING-type" evidence="5">
    <location>
        <begin position="284"/>
        <end position="325"/>
    </location>
</feature>
<dbReference type="PaxDb" id="29760-VIT_12s0028g01580.t01"/>
<evidence type="ECO:0000256" key="4">
    <source>
        <dbReference type="PROSITE-ProRule" id="PRU00175"/>
    </source>
</evidence>
<keyword evidence="2 4" id="KW-0863">Zinc-finger</keyword>
<dbReference type="GO" id="GO:0006511">
    <property type="term" value="P:ubiquitin-dependent protein catabolic process"/>
    <property type="evidence" value="ECO:0000318"/>
    <property type="project" value="GO_Central"/>
</dbReference>
<accession>F6H540</accession>
<dbReference type="CDD" id="cd16454">
    <property type="entry name" value="RING-H2_PA-TM-RING"/>
    <property type="match status" value="1"/>
</dbReference>
<evidence type="ECO:0000313" key="7">
    <source>
        <dbReference type="Proteomes" id="UP000009183"/>
    </source>
</evidence>
<dbReference type="InterPro" id="IPR013083">
    <property type="entry name" value="Znf_RING/FYVE/PHD"/>
</dbReference>